<evidence type="ECO:0000313" key="2">
    <source>
        <dbReference type="EMBL" id="KIY95765.1"/>
    </source>
</evidence>
<feature type="compositionally biased region" description="Pro residues" evidence="1">
    <location>
        <begin position="63"/>
        <end position="74"/>
    </location>
</feature>
<dbReference type="RefSeq" id="XP_013894785.1">
    <property type="nucleotide sequence ID" value="XM_014039331.1"/>
</dbReference>
<dbReference type="AlphaFoldDB" id="A0A0D2MLT7"/>
<dbReference type="Proteomes" id="UP000054498">
    <property type="component" value="Unassembled WGS sequence"/>
</dbReference>
<dbReference type="GeneID" id="25729534"/>
<feature type="compositionally biased region" description="Low complexity" evidence="1">
    <location>
        <begin position="27"/>
        <end position="40"/>
    </location>
</feature>
<reference evidence="2 3" key="1">
    <citation type="journal article" date="2013" name="BMC Genomics">
        <title>Reconstruction of the lipid metabolism for the microalga Monoraphidium neglectum from its genome sequence reveals characteristics suitable for biofuel production.</title>
        <authorList>
            <person name="Bogen C."/>
            <person name="Al-Dilaimi A."/>
            <person name="Albersmeier A."/>
            <person name="Wichmann J."/>
            <person name="Grundmann M."/>
            <person name="Rupp O."/>
            <person name="Lauersen K.J."/>
            <person name="Blifernez-Klassen O."/>
            <person name="Kalinowski J."/>
            <person name="Goesmann A."/>
            <person name="Mussgnug J.H."/>
            <person name="Kruse O."/>
        </authorList>
    </citation>
    <scope>NUCLEOTIDE SEQUENCE [LARGE SCALE GENOMIC DNA]</scope>
    <source>
        <strain evidence="2 3">SAG 48.87</strain>
    </source>
</reference>
<feature type="region of interest" description="Disordered" evidence="1">
    <location>
        <begin position="27"/>
        <end position="89"/>
    </location>
</feature>
<keyword evidence="3" id="KW-1185">Reference proteome</keyword>
<feature type="compositionally biased region" description="Low complexity" evidence="1">
    <location>
        <begin position="181"/>
        <end position="192"/>
    </location>
</feature>
<dbReference type="EMBL" id="KK103335">
    <property type="protein sequence ID" value="KIY95765.1"/>
    <property type="molecule type" value="Genomic_DNA"/>
</dbReference>
<dbReference type="KEGG" id="mng:MNEG_12196"/>
<feature type="non-terminal residue" evidence="2">
    <location>
        <position position="1"/>
    </location>
</feature>
<feature type="region of interest" description="Disordered" evidence="1">
    <location>
        <begin position="348"/>
        <end position="381"/>
    </location>
</feature>
<evidence type="ECO:0000256" key="1">
    <source>
        <dbReference type="SAM" id="MobiDB-lite"/>
    </source>
</evidence>
<feature type="compositionally biased region" description="Pro residues" evidence="1">
    <location>
        <begin position="304"/>
        <end position="325"/>
    </location>
</feature>
<name>A0A0D2MLT7_9CHLO</name>
<evidence type="ECO:0000313" key="3">
    <source>
        <dbReference type="Proteomes" id="UP000054498"/>
    </source>
</evidence>
<proteinExistence type="predicted"/>
<accession>A0A0D2MLT7</accession>
<feature type="compositionally biased region" description="Low complexity" evidence="1">
    <location>
        <begin position="357"/>
        <end position="372"/>
    </location>
</feature>
<protein>
    <submittedName>
        <fullName evidence="2">Uncharacterized protein</fullName>
    </submittedName>
</protein>
<gene>
    <name evidence="2" type="ORF">MNEG_12196</name>
</gene>
<feature type="region of interest" description="Disordered" evidence="1">
    <location>
        <begin position="227"/>
        <end position="285"/>
    </location>
</feature>
<dbReference type="STRING" id="145388.A0A0D2MLT7"/>
<feature type="region of interest" description="Disordered" evidence="1">
    <location>
        <begin position="165"/>
        <end position="192"/>
    </location>
</feature>
<organism evidence="2 3">
    <name type="scientific">Monoraphidium neglectum</name>
    <dbReference type="NCBI Taxonomy" id="145388"/>
    <lineage>
        <taxon>Eukaryota</taxon>
        <taxon>Viridiplantae</taxon>
        <taxon>Chlorophyta</taxon>
        <taxon>core chlorophytes</taxon>
        <taxon>Chlorophyceae</taxon>
        <taxon>CS clade</taxon>
        <taxon>Sphaeropleales</taxon>
        <taxon>Selenastraceae</taxon>
        <taxon>Monoraphidium</taxon>
    </lineage>
</organism>
<sequence length="381" mass="36219">RASPAPGSCAAAAAAAAQLPGLQPLWSPGRVGAAAGGDAVPQRGADSPRGTAAAMARKQQPLGHPPLSMPPPALARPLGAAGGGRLWSPDAALPDGTAAAAGGRPPLGAHAGAPCVAGGAASPPGGAGAGLLGCLGAMKAVAFPEDLDDDVTAFARGPLITTEVVPDYSSAPQPPPGSGGARAPAAAAAGAGPSPVLPALRAVAGGEEEGSFSNWMAFASQMGMLGGGSSSGGGDTVAVSSLGPDGAQCSLGHRPRRGDGAPPPWPPAVTGKQAPPAPRQPGMTRHSSICLDACAGAADQGPAPAAPHVPPSGPGPLAAPAPPAPLGPGAAISHAFEMPSFFCQASPSAGAGGAEAGGAAPRLPARPATAEPIHGHRQWVP</sequence>
<feature type="region of interest" description="Disordered" evidence="1">
    <location>
        <begin position="298"/>
        <end position="325"/>
    </location>
</feature>